<dbReference type="Gene3D" id="3.30.70.1660">
    <property type="match status" value="1"/>
</dbReference>
<dbReference type="EMBL" id="DSEE01000447">
    <property type="protein sequence ID" value="HER40785.1"/>
    <property type="molecule type" value="Genomic_DNA"/>
</dbReference>
<dbReference type="InterPro" id="IPR045853">
    <property type="entry name" value="Pep_chain_release_fac_I_sf"/>
</dbReference>
<sequence>VKDVRTGEETGNVDNVMDGEIDSFLKAYLMMMGQKVEE</sequence>
<dbReference type="SUPFAM" id="SSF75620">
    <property type="entry name" value="Release factor"/>
    <property type="match status" value="1"/>
</dbReference>
<protein>
    <submittedName>
        <fullName evidence="1">Peptide chain release factor 2</fullName>
    </submittedName>
</protein>
<feature type="non-terminal residue" evidence="1">
    <location>
        <position position="1"/>
    </location>
</feature>
<proteinExistence type="predicted"/>
<accession>A0A7C2M4I3</accession>
<evidence type="ECO:0000313" key="1">
    <source>
        <dbReference type="EMBL" id="HER40785.1"/>
    </source>
</evidence>
<dbReference type="Proteomes" id="UP000885753">
    <property type="component" value="Unassembled WGS sequence"/>
</dbReference>
<gene>
    <name evidence="1" type="ORF">ENO10_06150</name>
</gene>
<reference evidence="1" key="1">
    <citation type="journal article" date="2020" name="mSystems">
        <title>Genome- and Community-Level Interaction Insights into Carbon Utilization and Element Cycling Functions of Hydrothermarchaeota in Hydrothermal Sediment.</title>
        <authorList>
            <person name="Zhou Z."/>
            <person name="Liu Y."/>
            <person name="Xu W."/>
            <person name="Pan J."/>
            <person name="Luo Z.H."/>
            <person name="Li M."/>
        </authorList>
    </citation>
    <scope>NUCLEOTIDE SEQUENCE [LARGE SCALE GENOMIC DNA]</scope>
    <source>
        <strain evidence="1">SpSt-1235</strain>
    </source>
</reference>
<organism evidence="1">
    <name type="scientific">Salinimicrobium catena</name>
    <dbReference type="NCBI Taxonomy" id="390640"/>
    <lineage>
        <taxon>Bacteria</taxon>
        <taxon>Pseudomonadati</taxon>
        <taxon>Bacteroidota</taxon>
        <taxon>Flavobacteriia</taxon>
        <taxon>Flavobacteriales</taxon>
        <taxon>Flavobacteriaceae</taxon>
        <taxon>Salinimicrobium</taxon>
    </lineage>
</organism>
<dbReference type="AlphaFoldDB" id="A0A7C2M4I3"/>
<name>A0A7C2M4I3_9FLAO</name>
<comment type="caution">
    <text evidence="1">The sequence shown here is derived from an EMBL/GenBank/DDBJ whole genome shotgun (WGS) entry which is preliminary data.</text>
</comment>